<feature type="domain" description="PEP-utilising enzyme mobile" evidence="16">
    <location>
        <begin position="392"/>
        <end position="463"/>
    </location>
</feature>
<reference evidence="19" key="1">
    <citation type="submission" date="2013-12" db="EMBL/GenBank/DDBJ databases">
        <authorList>
            <person name="Linke B."/>
        </authorList>
    </citation>
    <scope>NUCLEOTIDE SEQUENCE [LARGE SCALE GENOMIC DNA]</scope>
    <source>
        <strain evidence="19">CRIB-18</strain>
    </source>
</reference>
<dbReference type="InterPro" id="IPR002192">
    <property type="entry name" value="PPDK_AMP/ATP-bd"/>
</dbReference>
<proteinExistence type="inferred from homology"/>
<dbReference type="Proteomes" id="UP000031552">
    <property type="component" value="Unassembled WGS sequence"/>
</dbReference>
<evidence type="ECO:0000256" key="10">
    <source>
        <dbReference type="ARBA" id="ARBA00022777"/>
    </source>
</evidence>
<dbReference type="InterPro" id="IPR040442">
    <property type="entry name" value="Pyrv_kinase-like_dom_sf"/>
</dbReference>
<dbReference type="SUPFAM" id="SSF56059">
    <property type="entry name" value="Glutathione synthetase ATP-binding domain-like"/>
    <property type="match status" value="1"/>
</dbReference>
<evidence type="ECO:0000256" key="12">
    <source>
        <dbReference type="ARBA" id="ARBA00022842"/>
    </source>
</evidence>
<dbReference type="Pfam" id="PF02896">
    <property type="entry name" value="PEP-utilizers_C"/>
    <property type="match status" value="1"/>
</dbReference>
<dbReference type="NCBIfam" id="TIGR01418">
    <property type="entry name" value="PEP_synth"/>
    <property type="match status" value="1"/>
</dbReference>
<feature type="domain" description="PEP-utilising enzyme C-terminal" evidence="18">
    <location>
        <begin position="485"/>
        <end position="796"/>
    </location>
</feature>
<dbReference type="OrthoDB" id="9765468at2"/>
<organism evidence="19 20">
    <name type="scientific">Candidatus Criblamydia sequanensis CRIB-18</name>
    <dbReference type="NCBI Taxonomy" id="1437425"/>
    <lineage>
        <taxon>Bacteria</taxon>
        <taxon>Pseudomonadati</taxon>
        <taxon>Chlamydiota</taxon>
        <taxon>Chlamydiia</taxon>
        <taxon>Parachlamydiales</taxon>
        <taxon>Candidatus Criblamydiaceae</taxon>
        <taxon>Candidatus Criblamydia</taxon>
    </lineage>
</organism>
<evidence type="ECO:0000313" key="20">
    <source>
        <dbReference type="Proteomes" id="UP000031552"/>
    </source>
</evidence>
<comment type="caution">
    <text evidence="19">The sequence shown here is derived from an EMBL/GenBank/DDBJ whole genome shotgun (WGS) entry which is preliminary data.</text>
</comment>
<dbReference type="FunFam" id="3.30.1490.20:FF:000010">
    <property type="entry name" value="Phosphoenolpyruvate synthase"/>
    <property type="match status" value="1"/>
</dbReference>
<dbReference type="InterPro" id="IPR018274">
    <property type="entry name" value="PEP_util_AS"/>
</dbReference>
<evidence type="ECO:0000259" key="16">
    <source>
        <dbReference type="Pfam" id="PF00391"/>
    </source>
</evidence>
<dbReference type="InterPro" id="IPR008279">
    <property type="entry name" value="PEP-util_enz_mobile_dom"/>
</dbReference>
<evidence type="ECO:0000259" key="18">
    <source>
        <dbReference type="Pfam" id="PF02896"/>
    </source>
</evidence>
<feature type="domain" description="Pyruvate phosphate dikinase AMP/ATP-binding" evidence="17">
    <location>
        <begin position="23"/>
        <end position="354"/>
    </location>
</feature>
<comment type="function">
    <text evidence="2 15">Catalyzes the phosphorylation of pyruvate to phosphoenolpyruvate.</text>
</comment>
<dbReference type="SUPFAM" id="SSF51621">
    <property type="entry name" value="Phosphoenolpyruvate/pyruvate domain"/>
    <property type="match status" value="1"/>
</dbReference>
<dbReference type="NCBIfam" id="NF005057">
    <property type="entry name" value="PRK06464.1"/>
    <property type="match status" value="1"/>
</dbReference>
<comment type="catalytic activity">
    <reaction evidence="14 15">
        <text>pyruvate + ATP + H2O = phosphoenolpyruvate + AMP + phosphate + 2 H(+)</text>
        <dbReference type="Rhea" id="RHEA:11364"/>
        <dbReference type="ChEBI" id="CHEBI:15361"/>
        <dbReference type="ChEBI" id="CHEBI:15377"/>
        <dbReference type="ChEBI" id="CHEBI:15378"/>
        <dbReference type="ChEBI" id="CHEBI:30616"/>
        <dbReference type="ChEBI" id="CHEBI:43474"/>
        <dbReference type="ChEBI" id="CHEBI:58702"/>
        <dbReference type="ChEBI" id="CHEBI:456215"/>
        <dbReference type="EC" id="2.7.9.2"/>
    </reaction>
</comment>
<dbReference type="SUPFAM" id="SSF52009">
    <property type="entry name" value="Phosphohistidine domain"/>
    <property type="match status" value="1"/>
</dbReference>
<evidence type="ECO:0000256" key="3">
    <source>
        <dbReference type="ARBA" id="ARBA00004742"/>
    </source>
</evidence>
<evidence type="ECO:0000256" key="2">
    <source>
        <dbReference type="ARBA" id="ARBA00002988"/>
    </source>
</evidence>
<dbReference type="PROSITE" id="PS00370">
    <property type="entry name" value="PEP_ENZYMES_PHOS_SITE"/>
    <property type="match status" value="1"/>
</dbReference>
<evidence type="ECO:0000256" key="14">
    <source>
        <dbReference type="ARBA" id="ARBA00047700"/>
    </source>
</evidence>
<evidence type="ECO:0000256" key="8">
    <source>
        <dbReference type="ARBA" id="ARBA00022723"/>
    </source>
</evidence>
<dbReference type="InterPro" id="IPR036637">
    <property type="entry name" value="Phosphohistidine_dom_sf"/>
</dbReference>
<dbReference type="PANTHER" id="PTHR43030:SF1">
    <property type="entry name" value="PHOSPHOENOLPYRUVATE SYNTHASE"/>
    <property type="match status" value="1"/>
</dbReference>
<dbReference type="InterPro" id="IPR013815">
    <property type="entry name" value="ATP_grasp_subdomain_1"/>
</dbReference>
<dbReference type="Gene3D" id="3.20.20.60">
    <property type="entry name" value="Phosphoenolpyruvate-binding domains"/>
    <property type="match status" value="1"/>
</dbReference>
<keyword evidence="10 15" id="KW-0418">Kinase</keyword>
<dbReference type="eggNOG" id="COG1080">
    <property type="taxonomic scope" value="Bacteria"/>
</dbReference>
<dbReference type="STRING" id="1437425.CSEC_2019"/>
<comment type="cofactor">
    <cofactor evidence="1 15">
        <name>Mg(2+)</name>
        <dbReference type="ChEBI" id="CHEBI:18420"/>
    </cofactor>
</comment>
<evidence type="ECO:0000256" key="15">
    <source>
        <dbReference type="PIRNR" id="PIRNR000854"/>
    </source>
</evidence>
<keyword evidence="11 15" id="KW-0067">ATP-binding</keyword>
<protein>
    <recommendedName>
        <fullName evidence="6 15">Phosphoenolpyruvate synthase</fullName>
        <shortName evidence="15">PEP synthase</shortName>
        <ecNumber evidence="5 15">2.7.9.2</ecNumber>
    </recommendedName>
    <alternativeName>
        <fullName evidence="13 15">Pyruvate, water dikinase</fullName>
    </alternativeName>
</protein>
<dbReference type="Pfam" id="PF01326">
    <property type="entry name" value="PPDK_N"/>
    <property type="match status" value="1"/>
</dbReference>
<dbReference type="InterPro" id="IPR000121">
    <property type="entry name" value="PEP_util_C"/>
</dbReference>
<evidence type="ECO:0000256" key="11">
    <source>
        <dbReference type="ARBA" id="ARBA00022840"/>
    </source>
</evidence>
<comment type="similarity">
    <text evidence="4 15">Belongs to the PEP-utilizing enzyme family.</text>
</comment>
<gene>
    <name evidence="19" type="primary">ppsA</name>
    <name evidence="19" type="ORF">CSEC_2019</name>
</gene>
<dbReference type="Gene3D" id="3.30.470.20">
    <property type="entry name" value="ATP-grasp fold, B domain"/>
    <property type="match status" value="1"/>
</dbReference>
<dbReference type="UniPathway" id="UPA00138"/>
<dbReference type="InterPro" id="IPR015813">
    <property type="entry name" value="Pyrv/PenolPyrv_kinase-like_dom"/>
</dbReference>
<evidence type="ECO:0000256" key="9">
    <source>
        <dbReference type="ARBA" id="ARBA00022741"/>
    </source>
</evidence>
<dbReference type="InterPro" id="IPR023151">
    <property type="entry name" value="PEP_util_CS"/>
</dbReference>
<evidence type="ECO:0000313" key="19">
    <source>
        <dbReference type="EMBL" id="CDR34825.1"/>
    </source>
</evidence>
<dbReference type="AlphaFoldDB" id="A0A090D2Q2"/>
<dbReference type="FunFam" id="3.30.470.20:FF:000017">
    <property type="entry name" value="Phosphoenolpyruvate synthase"/>
    <property type="match status" value="1"/>
</dbReference>
<evidence type="ECO:0000256" key="13">
    <source>
        <dbReference type="ARBA" id="ARBA00033470"/>
    </source>
</evidence>
<dbReference type="GO" id="GO:0006094">
    <property type="term" value="P:gluconeogenesis"/>
    <property type="evidence" value="ECO:0007669"/>
    <property type="project" value="UniProtKB-UniPathway"/>
</dbReference>
<keyword evidence="12 15" id="KW-0460">Magnesium</keyword>
<keyword evidence="8 15" id="KW-0479">Metal-binding</keyword>
<dbReference type="GO" id="GO:0046872">
    <property type="term" value="F:metal ion binding"/>
    <property type="evidence" value="ECO:0007669"/>
    <property type="project" value="UniProtKB-KW"/>
</dbReference>
<accession>A0A090D2Q2</accession>
<reference evidence="19" key="2">
    <citation type="submission" date="2014-09" db="EMBL/GenBank/DDBJ databases">
        <title>Criblamydia sequanensis harbors a mega-plasmid encoding arsenite resistance.</title>
        <authorList>
            <person name="Bertelli C."/>
            <person name="Goesmann A."/>
            <person name="Greub G."/>
        </authorList>
    </citation>
    <scope>NUCLEOTIDE SEQUENCE [LARGE SCALE GENOMIC DNA]</scope>
    <source>
        <strain evidence="19">CRIB-18</strain>
    </source>
</reference>
<evidence type="ECO:0000256" key="1">
    <source>
        <dbReference type="ARBA" id="ARBA00001946"/>
    </source>
</evidence>
<dbReference type="eggNOG" id="COG0574">
    <property type="taxonomic scope" value="Bacteria"/>
</dbReference>
<name>A0A090D2Q2_9BACT</name>
<keyword evidence="20" id="KW-1185">Reference proteome</keyword>
<comment type="pathway">
    <text evidence="3 15">Carbohydrate biosynthesis; gluconeogenesis.</text>
</comment>
<keyword evidence="9 15" id="KW-0547">Nucleotide-binding</keyword>
<sequence>MKKKDRSKSFILWFDEIGIEDIPLVGGKNASLGEMRKKTKIKIPQGFAITAFAYRYILEKAGILNKLKDVLQTLDIHDSKALNKASDKARKLIMGCEFPLEFQEAISHAYHKLSSMYKTQNLDVAVRSSATAEDLPNASFAGQQQSFLNVSGLPQLLAACKKCFASLFTSRAIVYRHENNFDHFKVYLSIGIQKMIRSDLASAGVIFTLDTESGFRNVVFVTGSYGLGESVVQGAVNPDEFYVFKPTLKQGYKPLIDKRLGDKATKMVYTKNPRYPIKKVSTSKADRQKFCLTDKEVLKLSNWAIAVEDHYSSKYGKSTPMDIEWAKDGLTQELYVVQARPETVQSQRSRNIIEEYKLLQKGKILVEGKSVGNKIAQGVTHVIKDVKDIGKFKPGEILVTEITDPDWVPIMRMAKAIVTDRGGRTSHAAIVSRELGLPCIVGTNHATKVIKTGKNITVNCAEGEKGLVYEGFLKYKIEKIDVRKVPKPKTKVMMNVGYPDVAYELSFLPSDGVGLAREEFIVTEYIRIHPMALIRFKELKDKKTIRKINELTIGYKDKKQYFVDKLSMGIATIAAAFYPHDVILRFSDFKTNEYVNLIGGEYFEPKEENPMIGWRGASRYYSPGYKEGFALECKAIKKVREEFGLLNLKVMIPVCRTIEEGKKVLKVMKENGLTQGKNGLEVYVMCEIPSNVVLIDKFCDIFDGFSIGSNDLTQMTLGVDRDSQLVADIFDERNDAVTRMIKHVISVAKKRKRKIGICGDAPSTYPEFAKFLVDCGIDSISLSPDALLKTLVIIAKHEKKQGK</sequence>
<dbReference type="EMBL" id="CCEJ010000010">
    <property type="protein sequence ID" value="CDR34825.1"/>
    <property type="molecule type" value="Genomic_DNA"/>
</dbReference>
<dbReference type="Gene3D" id="3.30.1490.20">
    <property type="entry name" value="ATP-grasp fold, A domain"/>
    <property type="match status" value="1"/>
</dbReference>
<keyword evidence="7 15" id="KW-0808">Transferase</keyword>
<dbReference type="Pfam" id="PF00391">
    <property type="entry name" value="PEP-utilizers"/>
    <property type="match status" value="1"/>
</dbReference>
<dbReference type="PANTHER" id="PTHR43030">
    <property type="entry name" value="PHOSPHOENOLPYRUVATE SYNTHASE"/>
    <property type="match status" value="1"/>
</dbReference>
<dbReference type="Gene3D" id="3.50.30.10">
    <property type="entry name" value="Phosphohistidine domain"/>
    <property type="match status" value="1"/>
</dbReference>
<dbReference type="InterPro" id="IPR006319">
    <property type="entry name" value="PEP_synth"/>
</dbReference>
<evidence type="ECO:0000256" key="6">
    <source>
        <dbReference type="ARBA" id="ARBA00021623"/>
    </source>
</evidence>
<dbReference type="GO" id="GO:0008986">
    <property type="term" value="F:pyruvate, water dikinase activity"/>
    <property type="evidence" value="ECO:0007669"/>
    <property type="project" value="UniProtKB-EC"/>
</dbReference>
<dbReference type="EC" id="2.7.9.2" evidence="5 15"/>
<evidence type="ECO:0000256" key="4">
    <source>
        <dbReference type="ARBA" id="ARBA00007837"/>
    </source>
</evidence>
<evidence type="ECO:0000256" key="7">
    <source>
        <dbReference type="ARBA" id="ARBA00022679"/>
    </source>
</evidence>
<evidence type="ECO:0000256" key="5">
    <source>
        <dbReference type="ARBA" id="ARBA00011996"/>
    </source>
</evidence>
<dbReference type="RefSeq" id="WP_041018384.1">
    <property type="nucleotide sequence ID" value="NZ_CCEJ010000010.1"/>
</dbReference>
<dbReference type="GO" id="GO:0005524">
    <property type="term" value="F:ATP binding"/>
    <property type="evidence" value="ECO:0007669"/>
    <property type="project" value="UniProtKB-KW"/>
</dbReference>
<dbReference type="PIRSF" id="PIRSF000854">
    <property type="entry name" value="PEP_synthase"/>
    <property type="match status" value="1"/>
</dbReference>
<evidence type="ECO:0000259" key="17">
    <source>
        <dbReference type="Pfam" id="PF01326"/>
    </source>
</evidence>
<dbReference type="PROSITE" id="PS00742">
    <property type="entry name" value="PEP_ENZYMES_2"/>
    <property type="match status" value="1"/>
</dbReference>